<feature type="domain" description="ACT" evidence="15">
    <location>
        <begin position="352"/>
        <end position="433"/>
    </location>
</feature>
<protein>
    <recommendedName>
        <fullName evidence="6 13">Homoserine dehydrogenase</fullName>
        <ecNumber evidence="5 13">1.1.1.3</ecNumber>
    </recommendedName>
</protein>
<dbReference type="PANTHER" id="PTHR43331:SF1">
    <property type="entry name" value="HOMOSERINE DEHYDROGENASE"/>
    <property type="match status" value="1"/>
</dbReference>
<dbReference type="SUPFAM" id="SSF55021">
    <property type="entry name" value="ACT-like"/>
    <property type="match status" value="1"/>
</dbReference>
<dbReference type="PROSITE" id="PS51671">
    <property type="entry name" value="ACT"/>
    <property type="match status" value="1"/>
</dbReference>
<comment type="pathway">
    <text evidence="3 13">Amino-acid biosynthesis; L-methionine biosynthesis via de novo pathway; L-homoserine from L-aspartate: step 3/3.</text>
</comment>
<gene>
    <name evidence="16" type="ORF">J2Z79_001252</name>
</gene>
<comment type="catalytic activity">
    <reaction evidence="12">
        <text>L-homoserine + NADP(+) = L-aspartate 4-semialdehyde + NADPH + H(+)</text>
        <dbReference type="Rhea" id="RHEA:15761"/>
        <dbReference type="ChEBI" id="CHEBI:15378"/>
        <dbReference type="ChEBI" id="CHEBI:57476"/>
        <dbReference type="ChEBI" id="CHEBI:57783"/>
        <dbReference type="ChEBI" id="CHEBI:58349"/>
        <dbReference type="ChEBI" id="CHEBI:537519"/>
        <dbReference type="EC" id="1.1.1.3"/>
    </reaction>
    <physiologicalReaction direction="right-to-left" evidence="12">
        <dbReference type="Rhea" id="RHEA:15763"/>
    </physiologicalReaction>
</comment>
<dbReference type="Proteomes" id="UP001519289">
    <property type="component" value="Unassembled WGS sequence"/>
</dbReference>
<dbReference type="PIRSF" id="PIRSF000098">
    <property type="entry name" value="Homoser_dehydrog"/>
    <property type="match status" value="1"/>
</dbReference>
<dbReference type="InterPro" id="IPR005106">
    <property type="entry name" value="Asp/hSer_DH_NAD-bd"/>
</dbReference>
<dbReference type="NCBIfam" id="NF004976">
    <property type="entry name" value="PRK06349.1"/>
    <property type="match status" value="1"/>
</dbReference>
<dbReference type="InterPro" id="IPR045865">
    <property type="entry name" value="ACT-like_dom_sf"/>
</dbReference>
<keyword evidence="17" id="KW-1185">Reference proteome</keyword>
<dbReference type="Gene3D" id="3.30.70.260">
    <property type="match status" value="1"/>
</dbReference>
<evidence type="ECO:0000256" key="4">
    <source>
        <dbReference type="ARBA" id="ARBA00006753"/>
    </source>
</evidence>
<dbReference type="Gene3D" id="3.40.50.720">
    <property type="entry name" value="NAD(P)-binding Rossmann-like Domain"/>
    <property type="match status" value="1"/>
</dbReference>
<name>A0ABS4JSI7_9FIRM</name>
<dbReference type="InterPro" id="IPR001342">
    <property type="entry name" value="HDH_cat"/>
</dbReference>
<evidence type="ECO:0000256" key="9">
    <source>
        <dbReference type="ARBA" id="ARBA00022857"/>
    </source>
</evidence>
<dbReference type="Pfam" id="PF03447">
    <property type="entry name" value="NAD_binding_3"/>
    <property type="match status" value="1"/>
</dbReference>
<dbReference type="InterPro" id="IPR019811">
    <property type="entry name" value="HDH_CS"/>
</dbReference>
<dbReference type="EC" id="1.1.1.3" evidence="5 13"/>
<keyword evidence="11 13" id="KW-0486">Methionine biosynthesis</keyword>
<dbReference type="SUPFAM" id="SSF55347">
    <property type="entry name" value="Glyceraldehyde-3-phosphate dehydrogenase-like, C-terminal domain"/>
    <property type="match status" value="1"/>
</dbReference>
<dbReference type="PANTHER" id="PTHR43331">
    <property type="entry name" value="HOMOSERINE DEHYDROGENASE"/>
    <property type="match status" value="1"/>
</dbReference>
<evidence type="ECO:0000256" key="1">
    <source>
        <dbReference type="ARBA" id="ARBA00001920"/>
    </source>
</evidence>
<sequence>MEKQTMRIAILGLGTVGSGVVRLLRESREMLHLKTGLNLELAKVLVRDARRPRPGFEDLPLTDDVDEILGDPSIRIVVELMGGIEPARTYMVEALKRGKTVVTANKDVMADYDKDLYDAGEIGDAELYFEASVGGGIPIIRPLKESLAANRMELVMGIVNGTTNYILTQMSQYGKSYEEALREAQELGYAEPDPTNDVQGYDAARKLAILSSICFLSRVKPGMVYTEGITRITPRDIEYGRRFGWVVKLLAIGKEVDGKIEARVHPAFIPEGHPLANVSGSLNAVFTVGDPVGESMFFGRGAGAGPTASAVVSDLIAAALSKRTPGRRAGDASTVFFEKPVLPISETRSRYYLRLHATDAPGSLARIAERFGLHEVSLAQVVQGSGGPDRPNGRGSAELVLVTHTVQDANMQAVVRDLKEMADTVISVDNVIRVEG</sequence>
<dbReference type="InterPro" id="IPR002912">
    <property type="entry name" value="ACT_dom"/>
</dbReference>
<evidence type="ECO:0000256" key="12">
    <source>
        <dbReference type="ARBA" id="ARBA00048841"/>
    </source>
</evidence>
<dbReference type="GO" id="GO:0004412">
    <property type="term" value="F:homoserine dehydrogenase activity"/>
    <property type="evidence" value="ECO:0007669"/>
    <property type="project" value="UniProtKB-EC"/>
</dbReference>
<comment type="cofactor">
    <cofactor evidence="1">
        <name>a metal cation</name>
        <dbReference type="ChEBI" id="CHEBI:25213"/>
    </cofactor>
</comment>
<evidence type="ECO:0000256" key="11">
    <source>
        <dbReference type="ARBA" id="ARBA00023167"/>
    </source>
</evidence>
<comment type="caution">
    <text evidence="16">The sequence shown here is derived from an EMBL/GenBank/DDBJ whole genome shotgun (WGS) entry which is preliminary data.</text>
</comment>
<evidence type="ECO:0000256" key="5">
    <source>
        <dbReference type="ARBA" id="ARBA00013213"/>
    </source>
</evidence>
<organism evidence="16 17">
    <name type="scientific">Symbiobacterium terraclitae</name>
    <dbReference type="NCBI Taxonomy" id="557451"/>
    <lineage>
        <taxon>Bacteria</taxon>
        <taxon>Bacillati</taxon>
        <taxon>Bacillota</taxon>
        <taxon>Clostridia</taxon>
        <taxon>Eubacteriales</taxon>
        <taxon>Symbiobacteriaceae</taxon>
        <taxon>Symbiobacterium</taxon>
    </lineage>
</organism>
<keyword evidence="7 13" id="KW-0028">Amino-acid biosynthesis</keyword>
<evidence type="ECO:0000313" key="16">
    <source>
        <dbReference type="EMBL" id="MBP2017866.1"/>
    </source>
</evidence>
<evidence type="ECO:0000256" key="8">
    <source>
        <dbReference type="ARBA" id="ARBA00022697"/>
    </source>
</evidence>
<proteinExistence type="inferred from homology"/>
<dbReference type="CDD" id="cd04881">
    <property type="entry name" value="ACT_HSDH-Hom"/>
    <property type="match status" value="1"/>
</dbReference>
<dbReference type="Pfam" id="PF00742">
    <property type="entry name" value="Homoserine_dh"/>
    <property type="match status" value="1"/>
</dbReference>
<evidence type="ECO:0000256" key="3">
    <source>
        <dbReference type="ARBA" id="ARBA00005062"/>
    </source>
</evidence>
<keyword evidence="8 13" id="KW-0791">Threonine biosynthesis</keyword>
<dbReference type="RefSeq" id="WP_209466010.1">
    <property type="nucleotide sequence ID" value="NZ_JAGGLG010000008.1"/>
</dbReference>
<dbReference type="SUPFAM" id="SSF51735">
    <property type="entry name" value="NAD(P)-binding Rossmann-fold domains"/>
    <property type="match status" value="1"/>
</dbReference>
<evidence type="ECO:0000256" key="13">
    <source>
        <dbReference type="RuleBase" id="RU000579"/>
    </source>
</evidence>
<dbReference type="Gene3D" id="3.30.360.10">
    <property type="entry name" value="Dihydrodipicolinate Reductase, domain 2"/>
    <property type="match status" value="1"/>
</dbReference>
<dbReference type="InterPro" id="IPR016204">
    <property type="entry name" value="HDH"/>
</dbReference>
<evidence type="ECO:0000313" key="17">
    <source>
        <dbReference type="Proteomes" id="UP001519289"/>
    </source>
</evidence>
<evidence type="ECO:0000256" key="6">
    <source>
        <dbReference type="ARBA" id="ARBA00013376"/>
    </source>
</evidence>
<comment type="similarity">
    <text evidence="4 14">Belongs to the homoserine dehydrogenase family.</text>
</comment>
<dbReference type="PROSITE" id="PS01042">
    <property type="entry name" value="HOMOSER_DHGENASE"/>
    <property type="match status" value="1"/>
</dbReference>
<evidence type="ECO:0000256" key="14">
    <source>
        <dbReference type="RuleBase" id="RU004171"/>
    </source>
</evidence>
<evidence type="ECO:0000256" key="2">
    <source>
        <dbReference type="ARBA" id="ARBA00005056"/>
    </source>
</evidence>
<accession>A0ABS4JSI7</accession>
<keyword evidence="10 13" id="KW-0560">Oxidoreductase</keyword>
<evidence type="ECO:0000259" key="15">
    <source>
        <dbReference type="PROSITE" id="PS51671"/>
    </source>
</evidence>
<dbReference type="InterPro" id="IPR036291">
    <property type="entry name" value="NAD(P)-bd_dom_sf"/>
</dbReference>
<comment type="pathway">
    <text evidence="2 13">Amino-acid biosynthesis; L-threonine biosynthesis; L-threonine from L-aspartate: step 3/5.</text>
</comment>
<reference evidence="16 17" key="1">
    <citation type="submission" date="2021-03" db="EMBL/GenBank/DDBJ databases">
        <title>Genomic Encyclopedia of Type Strains, Phase IV (KMG-IV): sequencing the most valuable type-strain genomes for metagenomic binning, comparative biology and taxonomic classification.</title>
        <authorList>
            <person name="Goeker M."/>
        </authorList>
    </citation>
    <scope>NUCLEOTIDE SEQUENCE [LARGE SCALE GENOMIC DNA]</scope>
    <source>
        <strain evidence="16 17">DSM 27138</strain>
    </source>
</reference>
<keyword evidence="9 13" id="KW-0521">NADP</keyword>
<evidence type="ECO:0000256" key="7">
    <source>
        <dbReference type="ARBA" id="ARBA00022605"/>
    </source>
</evidence>
<dbReference type="EMBL" id="JAGGLG010000008">
    <property type="protein sequence ID" value="MBP2017866.1"/>
    <property type="molecule type" value="Genomic_DNA"/>
</dbReference>
<evidence type="ECO:0000256" key="10">
    <source>
        <dbReference type="ARBA" id="ARBA00023002"/>
    </source>
</evidence>